<dbReference type="AlphaFoldDB" id="A0A7V7KGW7"/>
<dbReference type="InterPro" id="IPR051203">
    <property type="entry name" value="Polysaccharide_Synthase-Rel"/>
</dbReference>
<reference evidence="4 5" key="1">
    <citation type="submission" date="2019-08" db="EMBL/GenBank/DDBJ databases">
        <title>Bioinformatics analysis of the strain L3 and L5.</title>
        <authorList>
            <person name="Li X."/>
        </authorList>
    </citation>
    <scope>NUCLEOTIDE SEQUENCE [LARGE SCALE GENOMIC DNA]</scope>
    <source>
        <strain evidence="4 5">L5</strain>
    </source>
</reference>
<dbReference type="Gene3D" id="3.40.50.720">
    <property type="entry name" value="NAD(P)-binding Rossmann-like Domain"/>
    <property type="match status" value="1"/>
</dbReference>
<dbReference type="EMBL" id="VTPY01000003">
    <property type="protein sequence ID" value="KAA0013279.1"/>
    <property type="molecule type" value="Genomic_DNA"/>
</dbReference>
<proteinExistence type="inferred from homology"/>
<accession>A0A7V7KGW7</accession>
<comment type="caution">
    <text evidence="4">The sequence shown here is derived from an EMBL/GenBank/DDBJ whole genome shotgun (WGS) entry which is preliminary data.</text>
</comment>
<dbReference type="PANTHER" id="PTHR43318:SF2">
    <property type="entry name" value="UDP-N-ACETYLGLUCOSAMINE 4,6-DEHYDRATASE (INVERTING)"/>
    <property type="match status" value="1"/>
</dbReference>
<name>A0A7V7KGW7_9GAMM</name>
<evidence type="ECO:0000256" key="2">
    <source>
        <dbReference type="SAM" id="MobiDB-lite"/>
    </source>
</evidence>
<dbReference type="Pfam" id="PF02719">
    <property type="entry name" value="Polysacc_synt_2"/>
    <property type="match status" value="1"/>
</dbReference>
<keyword evidence="5" id="KW-1185">Reference proteome</keyword>
<dbReference type="CDD" id="cd05237">
    <property type="entry name" value="UDP_invert_4-6DH_SDR_e"/>
    <property type="match status" value="1"/>
</dbReference>
<dbReference type="Proteomes" id="UP000486760">
    <property type="component" value="Unassembled WGS sequence"/>
</dbReference>
<gene>
    <name evidence="4" type="ORF">F0A17_08240</name>
</gene>
<feature type="region of interest" description="Disordered" evidence="2">
    <location>
        <begin position="284"/>
        <end position="305"/>
    </location>
</feature>
<sequence length="336" mass="37099">MFSGKTLLVTGGTGSFGQAFLKRVIHSSIREVRVFSRDEEKQDRLRRSLGDRRIRFFIGDVRDSIAVTDVMRGVDYVFHAAALKQVPSCEFHPMEAVKTNILGTENVLRAAIHHGVLSCVVLSTDKAVYPINSMGISKAMMEKLMIAKSSQHSDSGTVLCATRYGNVMGSRGSIIPFFTEQIRNGLPLTLTEPGMTRFMLSLEDSVDLVLTAFTLGRPGDIFVRKAPACRVDDLAMALCLLLKGKPLPKKIIGARHGEKFHETLVSSEEMLVAEDLGKYYRVPADERDQHYERPRQNGPDSVPAEAYASNSTQQLNVEEIMLMLGELGLVGETAHA</sequence>
<feature type="compositionally biased region" description="Basic and acidic residues" evidence="2">
    <location>
        <begin position="284"/>
        <end position="295"/>
    </location>
</feature>
<evidence type="ECO:0000313" key="5">
    <source>
        <dbReference type="Proteomes" id="UP000486760"/>
    </source>
</evidence>
<organism evidence="4 5">
    <name type="scientific">Billgrantia pellis</name>
    <dbReference type="NCBI Taxonomy" id="2606936"/>
    <lineage>
        <taxon>Bacteria</taxon>
        <taxon>Pseudomonadati</taxon>
        <taxon>Pseudomonadota</taxon>
        <taxon>Gammaproteobacteria</taxon>
        <taxon>Oceanospirillales</taxon>
        <taxon>Halomonadaceae</taxon>
        <taxon>Billgrantia</taxon>
    </lineage>
</organism>
<dbReference type="InterPro" id="IPR036291">
    <property type="entry name" value="NAD(P)-bd_dom_sf"/>
</dbReference>
<dbReference type="InterPro" id="IPR003869">
    <property type="entry name" value="Polysac_CapD-like"/>
</dbReference>
<dbReference type="SUPFAM" id="SSF51735">
    <property type="entry name" value="NAD(P)-binding Rossmann-fold domains"/>
    <property type="match status" value="1"/>
</dbReference>
<protein>
    <submittedName>
        <fullName evidence="4">NAD-dependent epimerase/dehydratase family protein</fullName>
    </submittedName>
</protein>
<evidence type="ECO:0000256" key="1">
    <source>
        <dbReference type="ARBA" id="ARBA00007430"/>
    </source>
</evidence>
<dbReference type="PANTHER" id="PTHR43318">
    <property type="entry name" value="UDP-N-ACETYLGLUCOSAMINE 4,6-DEHYDRATASE"/>
    <property type="match status" value="1"/>
</dbReference>
<comment type="similarity">
    <text evidence="1">Belongs to the polysaccharide synthase family.</text>
</comment>
<evidence type="ECO:0000313" key="4">
    <source>
        <dbReference type="EMBL" id="KAA0013279.1"/>
    </source>
</evidence>
<evidence type="ECO:0000259" key="3">
    <source>
        <dbReference type="Pfam" id="PF02719"/>
    </source>
</evidence>
<feature type="domain" description="Polysaccharide biosynthesis protein CapD-like" evidence="3">
    <location>
        <begin position="7"/>
        <end position="282"/>
    </location>
</feature>